<comment type="caution">
    <text evidence="1">The sequence shown here is derived from an EMBL/GenBank/DDBJ whole genome shotgun (WGS) entry which is preliminary data.</text>
</comment>
<gene>
    <name evidence="1" type="ORF">Pcinc_016690</name>
</gene>
<reference evidence="1" key="1">
    <citation type="submission" date="2023-10" db="EMBL/GenBank/DDBJ databases">
        <title>Genome assemblies of two species of porcelain crab, Petrolisthes cinctipes and Petrolisthes manimaculis (Anomura: Porcellanidae).</title>
        <authorList>
            <person name="Angst P."/>
        </authorList>
    </citation>
    <scope>NUCLEOTIDE SEQUENCE</scope>
    <source>
        <strain evidence="1">PB745_01</strain>
        <tissue evidence="1">Gill</tissue>
    </source>
</reference>
<keyword evidence="2" id="KW-1185">Reference proteome</keyword>
<dbReference type="Proteomes" id="UP001286313">
    <property type="component" value="Unassembled WGS sequence"/>
</dbReference>
<dbReference type="AlphaFoldDB" id="A0AAE1FRW5"/>
<sequence>MSGNYVAITFLETKLRRLHRRSKREVVFTENSCNKVWSDWYIRWMWIVIRERESGGGGGNTGMTVGVGCQLVRSGSADEQVAVGWWWLWPVRGSSPTAFENAAGVRRSRLTGHGILPPASLSSDTAALPSGALRR</sequence>
<proteinExistence type="predicted"/>
<protein>
    <submittedName>
        <fullName evidence="1">Uncharacterized protein</fullName>
    </submittedName>
</protein>
<organism evidence="1 2">
    <name type="scientific">Petrolisthes cinctipes</name>
    <name type="common">Flat porcelain crab</name>
    <dbReference type="NCBI Taxonomy" id="88211"/>
    <lineage>
        <taxon>Eukaryota</taxon>
        <taxon>Metazoa</taxon>
        <taxon>Ecdysozoa</taxon>
        <taxon>Arthropoda</taxon>
        <taxon>Crustacea</taxon>
        <taxon>Multicrustacea</taxon>
        <taxon>Malacostraca</taxon>
        <taxon>Eumalacostraca</taxon>
        <taxon>Eucarida</taxon>
        <taxon>Decapoda</taxon>
        <taxon>Pleocyemata</taxon>
        <taxon>Anomura</taxon>
        <taxon>Galatheoidea</taxon>
        <taxon>Porcellanidae</taxon>
        <taxon>Petrolisthes</taxon>
    </lineage>
</organism>
<evidence type="ECO:0000313" key="2">
    <source>
        <dbReference type="Proteomes" id="UP001286313"/>
    </source>
</evidence>
<name>A0AAE1FRW5_PETCI</name>
<evidence type="ECO:0000313" key="1">
    <source>
        <dbReference type="EMBL" id="KAK3878681.1"/>
    </source>
</evidence>
<dbReference type="EMBL" id="JAWQEG010001530">
    <property type="protein sequence ID" value="KAK3878681.1"/>
    <property type="molecule type" value="Genomic_DNA"/>
</dbReference>
<accession>A0AAE1FRW5</accession>